<keyword evidence="6" id="KW-0812">Transmembrane</keyword>
<evidence type="ECO:0000256" key="2">
    <source>
        <dbReference type="ARBA" id="ARBA00022481"/>
    </source>
</evidence>
<dbReference type="PANTHER" id="PTHR43531">
    <property type="entry name" value="PROTEIN ICFG"/>
    <property type="match status" value="1"/>
</dbReference>
<dbReference type="InterPro" id="IPR004089">
    <property type="entry name" value="MCPsignal_dom"/>
</dbReference>
<dbReference type="EMBL" id="QLTA01000084">
    <property type="protein sequence ID" value="RAR71642.1"/>
    <property type="molecule type" value="Genomic_DNA"/>
</dbReference>
<evidence type="ECO:0000259" key="8">
    <source>
        <dbReference type="PROSITE" id="PS50885"/>
    </source>
</evidence>
<dbReference type="PROSITE" id="PS50885">
    <property type="entry name" value="HAMP"/>
    <property type="match status" value="1"/>
</dbReference>
<dbReference type="PANTHER" id="PTHR43531:SF14">
    <property type="entry name" value="METHYL-ACCEPTING CHEMOTAXIS PROTEIN I-RELATED"/>
    <property type="match status" value="1"/>
</dbReference>
<feature type="compositionally biased region" description="Polar residues" evidence="5">
    <location>
        <begin position="276"/>
        <end position="295"/>
    </location>
</feature>
<dbReference type="CDD" id="cd11386">
    <property type="entry name" value="MCP_signal"/>
    <property type="match status" value="1"/>
</dbReference>
<evidence type="ECO:0000256" key="4">
    <source>
        <dbReference type="PROSITE-ProRule" id="PRU00284"/>
    </source>
</evidence>
<dbReference type="InterPro" id="IPR003660">
    <property type="entry name" value="HAMP_dom"/>
</dbReference>
<comment type="subcellular location">
    <subcellularLocation>
        <location evidence="1">Membrane</location>
    </subcellularLocation>
</comment>
<accession>A0A328YI20</accession>
<dbReference type="GO" id="GO:0006935">
    <property type="term" value="P:chemotaxis"/>
    <property type="evidence" value="ECO:0007669"/>
    <property type="project" value="InterPro"/>
</dbReference>
<keyword evidence="6" id="KW-1133">Transmembrane helix</keyword>
<dbReference type="GO" id="GO:0005886">
    <property type="term" value="C:plasma membrane"/>
    <property type="evidence" value="ECO:0007669"/>
    <property type="project" value="TreeGrafter"/>
</dbReference>
<sequence length="509" mass="53443">MGFRSRLVLCFSIPALLFAAALGMGLWGLLRIQADFDRHMASAQKLSDSLSEMYAQGLQSGQALRNIVLDSANKQADGNLSASQKEYDRAYAEALKIASGTPYDQEVRSLEPLAARQNETIQKVVVLARQDVAQAISVLNTEQTPAWRQLRAALLKQRDAARKSAEDSHLSSQDRGRQVMVAASLLTGLALLVATMLGIVMLRSLRAELGGEPSAACDAMRRIAAGDLASPVQVSPGSAGSLMAELASMQSQLRQIVGEVQESSGSIQSASSEVATGNSDLSNRTEQAASNLQQTAASMEELTSTLAQSASAASTANQLAVAAASVAQRGGSVVQQVVSTMEEIRHSSQKIAEIIGLIDSIAFQTNILALNAAVEAARAGEQGRGFAVVASEVRSLAGRSAEAARQIKQLIGDSNEKVSFGSGLVNDAGSTMREIVADVQRVADMIGEINAAASEQNQGISQVNVAVGMLDQMTQQNAALVEESTAAAHNLSDQAQRLAALAGRFRLAP</sequence>
<name>A0A328YI20_9BURK</name>
<reference evidence="9 10" key="1">
    <citation type="submission" date="2018-06" db="EMBL/GenBank/DDBJ databases">
        <title>Genomic Encyclopedia of Archaeal and Bacterial Type Strains, Phase II (KMG-II): from individual species to whole genera.</title>
        <authorList>
            <person name="Goeker M."/>
        </authorList>
    </citation>
    <scope>NUCLEOTIDE SEQUENCE [LARGE SCALE GENOMIC DNA]</scope>
    <source>
        <strain evidence="9 10">CFPB 3232</strain>
    </source>
</reference>
<dbReference type="PROSITE" id="PS50111">
    <property type="entry name" value="CHEMOTAXIS_TRANSDUC_2"/>
    <property type="match status" value="1"/>
</dbReference>
<dbReference type="InterPro" id="IPR004090">
    <property type="entry name" value="Chemotax_Me-accpt_rcpt"/>
</dbReference>
<dbReference type="Proteomes" id="UP000248856">
    <property type="component" value="Unassembled WGS sequence"/>
</dbReference>
<dbReference type="InterPro" id="IPR051310">
    <property type="entry name" value="MCP_chemotaxis"/>
</dbReference>
<keyword evidence="10" id="KW-1185">Reference proteome</keyword>
<protein>
    <submittedName>
        <fullName evidence="9">Methyl-accepting chemotaxis protein</fullName>
    </submittedName>
</protein>
<gene>
    <name evidence="9" type="ORF">AX018_10842</name>
</gene>
<dbReference type="FunFam" id="1.10.287.950:FF:000001">
    <property type="entry name" value="Methyl-accepting chemotaxis sensory transducer"/>
    <property type="match status" value="1"/>
</dbReference>
<evidence type="ECO:0000256" key="5">
    <source>
        <dbReference type="SAM" id="MobiDB-lite"/>
    </source>
</evidence>
<feature type="domain" description="Methyl-accepting transducer" evidence="7">
    <location>
        <begin position="263"/>
        <end position="492"/>
    </location>
</feature>
<keyword evidence="4" id="KW-0807">Transducer</keyword>
<feature type="domain" description="HAMP" evidence="8">
    <location>
        <begin position="218"/>
        <end position="258"/>
    </location>
</feature>
<dbReference type="Pfam" id="PF00015">
    <property type="entry name" value="MCPsignal"/>
    <property type="match status" value="1"/>
</dbReference>
<organism evidence="9 10">
    <name type="scientific">Paracidovorax anthurii</name>
    <dbReference type="NCBI Taxonomy" id="78229"/>
    <lineage>
        <taxon>Bacteria</taxon>
        <taxon>Pseudomonadati</taxon>
        <taxon>Pseudomonadota</taxon>
        <taxon>Betaproteobacteria</taxon>
        <taxon>Burkholderiales</taxon>
        <taxon>Comamonadaceae</taxon>
        <taxon>Paracidovorax</taxon>
    </lineage>
</organism>
<dbReference type="GO" id="GO:0004888">
    <property type="term" value="F:transmembrane signaling receptor activity"/>
    <property type="evidence" value="ECO:0007669"/>
    <property type="project" value="InterPro"/>
</dbReference>
<comment type="caution">
    <text evidence="9">The sequence shown here is derived from an EMBL/GenBank/DDBJ whole genome shotgun (WGS) entry which is preliminary data.</text>
</comment>
<evidence type="ECO:0000256" key="3">
    <source>
        <dbReference type="ARBA" id="ARBA00029447"/>
    </source>
</evidence>
<dbReference type="SMART" id="SM00283">
    <property type="entry name" value="MA"/>
    <property type="match status" value="1"/>
</dbReference>
<feature type="transmembrane region" description="Helical" evidence="6">
    <location>
        <begin position="179"/>
        <end position="202"/>
    </location>
</feature>
<evidence type="ECO:0000313" key="9">
    <source>
        <dbReference type="EMBL" id="RAR71642.1"/>
    </source>
</evidence>
<dbReference type="SUPFAM" id="SSF58104">
    <property type="entry name" value="Methyl-accepting chemotaxis protein (MCP) signaling domain"/>
    <property type="match status" value="1"/>
</dbReference>
<evidence type="ECO:0000256" key="6">
    <source>
        <dbReference type="SAM" id="Phobius"/>
    </source>
</evidence>
<keyword evidence="6" id="KW-0472">Membrane</keyword>
<comment type="similarity">
    <text evidence="3">Belongs to the methyl-accepting chemotaxis (MCP) protein family.</text>
</comment>
<dbReference type="OrthoDB" id="9177860at2"/>
<dbReference type="GO" id="GO:0007165">
    <property type="term" value="P:signal transduction"/>
    <property type="evidence" value="ECO:0007669"/>
    <property type="project" value="UniProtKB-KW"/>
</dbReference>
<evidence type="ECO:0000256" key="1">
    <source>
        <dbReference type="ARBA" id="ARBA00004370"/>
    </source>
</evidence>
<evidence type="ECO:0000313" key="10">
    <source>
        <dbReference type="Proteomes" id="UP000248856"/>
    </source>
</evidence>
<dbReference type="AlphaFoldDB" id="A0A328YI20"/>
<feature type="compositionally biased region" description="Low complexity" evidence="5">
    <location>
        <begin position="264"/>
        <end position="275"/>
    </location>
</feature>
<proteinExistence type="inferred from homology"/>
<feature type="region of interest" description="Disordered" evidence="5">
    <location>
        <begin position="264"/>
        <end position="295"/>
    </location>
</feature>
<dbReference type="PRINTS" id="PR00260">
    <property type="entry name" value="CHEMTRNSDUCR"/>
</dbReference>
<dbReference type="Gene3D" id="1.10.287.950">
    <property type="entry name" value="Methyl-accepting chemotaxis protein"/>
    <property type="match status" value="1"/>
</dbReference>
<keyword evidence="2" id="KW-0488">Methylation</keyword>
<evidence type="ECO:0000259" key="7">
    <source>
        <dbReference type="PROSITE" id="PS50111"/>
    </source>
</evidence>